<feature type="region of interest" description="Disordered" evidence="4">
    <location>
        <begin position="116"/>
        <end position="143"/>
    </location>
</feature>
<comment type="pathway">
    <text evidence="3">Amino-acid degradation; L-tryptophan degradation via kynurenine pathway; L-kynurenine from L-tryptophan: step 2/2.</text>
</comment>
<dbReference type="OrthoDB" id="420264at2759"/>
<reference evidence="6" key="1">
    <citation type="journal article" date="2013" name="Genome Announc.">
        <title>Draft genome sequence of the ascomycete Phaeoacremonium aleophilum strain UCR-PA7, a causal agent of the esca disease complex in grapevines.</title>
        <authorList>
            <person name="Blanco-Ulate B."/>
            <person name="Rolshausen P."/>
            <person name="Cantu D."/>
        </authorList>
    </citation>
    <scope>NUCLEOTIDE SEQUENCE [LARGE SCALE GENOMIC DNA]</scope>
    <source>
        <strain evidence="6">UCR-PA7</strain>
    </source>
</reference>
<evidence type="ECO:0000256" key="4">
    <source>
        <dbReference type="SAM" id="MobiDB-lite"/>
    </source>
</evidence>
<comment type="function">
    <text evidence="3">Catalyzes the hydrolysis of N-formyl-L-kynurenine to L-kynurenine, the second step in the kynurenine pathway of tryptophan degradation. Kynurenine may be further oxidized to nicotinic acid, NAD(H) and NADP(H). Required for elimination of toxic metabolites.</text>
</comment>
<dbReference type="InterPro" id="IPR050300">
    <property type="entry name" value="GDXG_lipolytic_enzyme"/>
</dbReference>
<dbReference type="SUPFAM" id="SSF53474">
    <property type="entry name" value="alpha/beta-Hydrolases"/>
    <property type="match status" value="1"/>
</dbReference>
<dbReference type="GeneID" id="19326023"/>
<dbReference type="eggNOG" id="ENOG502S40A">
    <property type="taxonomic scope" value="Eukaryota"/>
</dbReference>
<comment type="catalytic activity">
    <reaction evidence="3">
        <text>N-formyl-L-kynurenine + H2O = L-kynurenine + formate + H(+)</text>
        <dbReference type="Rhea" id="RHEA:13009"/>
        <dbReference type="ChEBI" id="CHEBI:15377"/>
        <dbReference type="ChEBI" id="CHEBI:15378"/>
        <dbReference type="ChEBI" id="CHEBI:15740"/>
        <dbReference type="ChEBI" id="CHEBI:57959"/>
        <dbReference type="ChEBI" id="CHEBI:58629"/>
        <dbReference type="EC" id="3.5.1.9"/>
    </reaction>
</comment>
<dbReference type="PANTHER" id="PTHR48081">
    <property type="entry name" value="AB HYDROLASE SUPERFAMILY PROTEIN C4A8.06C"/>
    <property type="match status" value="1"/>
</dbReference>
<keyword evidence="2 3" id="KW-0823">Tryptophan catabolism</keyword>
<feature type="short sequence motif" description="HGGXW" evidence="3">
    <location>
        <begin position="74"/>
        <end position="78"/>
    </location>
</feature>
<feature type="active site" evidence="3">
    <location>
        <position position="277"/>
    </location>
</feature>
<organism evidence="5 6">
    <name type="scientific">Phaeoacremonium minimum (strain UCR-PA7)</name>
    <name type="common">Esca disease fungus</name>
    <name type="synonym">Togninia minima</name>
    <dbReference type="NCBI Taxonomy" id="1286976"/>
    <lineage>
        <taxon>Eukaryota</taxon>
        <taxon>Fungi</taxon>
        <taxon>Dikarya</taxon>
        <taxon>Ascomycota</taxon>
        <taxon>Pezizomycotina</taxon>
        <taxon>Sordariomycetes</taxon>
        <taxon>Sordariomycetidae</taxon>
        <taxon>Togniniales</taxon>
        <taxon>Togniniaceae</taxon>
        <taxon>Phaeoacremonium</taxon>
    </lineage>
</organism>
<dbReference type="HOGENOM" id="CLU_016852_0_0_1"/>
<keyword evidence="1 3" id="KW-0378">Hydrolase</keyword>
<comment type="domain">
    <text evidence="3">The main chain amide nitrogen atoms of the second glycine and its adjacent residue in the HGGXW motif define the oxyanion hole, and stabilize the oxyanion that forms during the nucleophilic attack by the catalytic serine during substrate cleavage.</text>
</comment>
<evidence type="ECO:0000256" key="3">
    <source>
        <dbReference type="HAMAP-Rule" id="MF_03014"/>
    </source>
</evidence>
<evidence type="ECO:0000256" key="1">
    <source>
        <dbReference type="ARBA" id="ARBA00022801"/>
    </source>
</evidence>
<feature type="active site" evidence="3">
    <location>
        <position position="308"/>
    </location>
</feature>
<dbReference type="PANTHER" id="PTHR48081:SF33">
    <property type="entry name" value="KYNURENINE FORMAMIDASE"/>
    <property type="match status" value="1"/>
</dbReference>
<dbReference type="HAMAP" id="MF_03014">
    <property type="entry name" value="KFase"/>
    <property type="match status" value="1"/>
</dbReference>
<name>R8BI75_PHAM7</name>
<protein>
    <recommendedName>
        <fullName evidence="3">Kynurenine formamidase</fullName>
        <shortName evidence="3">KFA</shortName>
        <shortName evidence="3">KFase</shortName>
        <ecNumber evidence="3">3.5.1.9</ecNumber>
    </recommendedName>
    <alternativeName>
        <fullName evidence="3">Arylformamidase</fullName>
    </alternativeName>
    <alternativeName>
        <fullName evidence="3">N-formylkynurenine formamidase</fullName>
        <shortName evidence="3">FKF</shortName>
    </alternativeName>
</protein>
<dbReference type="EC" id="3.5.1.9" evidence="3"/>
<dbReference type="UniPathway" id="UPA00333">
    <property type="reaction ID" value="UER00454"/>
</dbReference>
<dbReference type="AlphaFoldDB" id="R8BI75"/>
<dbReference type="GO" id="GO:0034354">
    <property type="term" value="P:'de novo' NAD+ biosynthetic process from L-tryptophan"/>
    <property type="evidence" value="ECO:0007669"/>
    <property type="project" value="UniProtKB-UniRule"/>
</dbReference>
<dbReference type="ESTHER" id="togmi-r8bi75">
    <property type="family name" value="Kynurenine-formamidase"/>
</dbReference>
<dbReference type="Proteomes" id="UP000014074">
    <property type="component" value="Unassembled WGS sequence"/>
</dbReference>
<feature type="active site" description="Nucleophile" evidence="3">
    <location>
        <position position="175"/>
    </location>
</feature>
<dbReference type="InterPro" id="IPR029058">
    <property type="entry name" value="AB_hydrolase_fold"/>
</dbReference>
<dbReference type="GO" id="GO:0004061">
    <property type="term" value="F:arylformamidase activity"/>
    <property type="evidence" value="ECO:0007669"/>
    <property type="project" value="UniProtKB-UniRule"/>
</dbReference>
<evidence type="ECO:0000313" key="5">
    <source>
        <dbReference type="EMBL" id="EON99028.1"/>
    </source>
</evidence>
<dbReference type="KEGG" id="tmn:UCRPA7_5465"/>
<comment type="similarity">
    <text evidence="3">Belongs to the kynurenine formamidase family.</text>
</comment>
<dbReference type="InterPro" id="IPR027519">
    <property type="entry name" value="KFase_ver/fungi-typ"/>
</dbReference>
<gene>
    <name evidence="5" type="ORF">UCRPA7_5465</name>
</gene>
<evidence type="ECO:0000313" key="6">
    <source>
        <dbReference type="Proteomes" id="UP000014074"/>
    </source>
</evidence>
<dbReference type="EMBL" id="KB933181">
    <property type="protein sequence ID" value="EON99028.1"/>
    <property type="molecule type" value="Genomic_DNA"/>
</dbReference>
<proteinExistence type="inferred from homology"/>
<dbReference type="RefSeq" id="XP_007916203.1">
    <property type="nucleotide sequence ID" value="XM_007918012.1"/>
</dbReference>
<evidence type="ECO:0000256" key="2">
    <source>
        <dbReference type="ARBA" id="ARBA00023079"/>
    </source>
</evidence>
<sequence length="330" mass="36179">MSTATFSSIPWVAVQDDTSTSNTGWYKHRVPYISEGTYLQTLDIWIPATDSTSKEPPSPDNIPSVPGTWVIYIHGGAWRDPLVDSSSFTATAQNLLRQTSTSDVLPIAGIASLNYNLSPHPHHPTHPAPPADPSQSPDPARMAKHPDHITDVLAALAYLQGNLGVAHDYLLSGHSCGATLAFEVVMDRARLGLGEGTPVVARPRVILGLNGLYDLPQFLRAPDVSHEKLAALYETFTRNAFGDEEAIWEQVCPGPVKDWKMEWPEAQKVVLVQSKQDTLVPYSQLEGMRESLKTSTAEVTELEAGGDHNDLWKSGDRLANIIETVLKDWK</sequence>
<accession>R8BI75</accession>
<keyword evidence="6" id="KW-1185">Reference proteome</keyword>
<dbReference type="Gene3D" id="3.40.50.1820">
    <property type="entry name" value="alpha/beta hydrolase"/>
    <property type="match status" value="1"/>
</dbReference>
<comment type="subunit">
    <text evidence="3">Homodimer.</text>
</comment>
<dbReference type="GO" id="GO:0019441">
    <property type="term" value="P:L-tryptophan catabolic process to kynurenine"/>
    <property type="evidence" value="ECO:0007669"/>
    <property type="project" value="UniProtKB-UniRule"/>
</dbReference>